<feature type="compositionally biased region" description="Polar residues" evidence="1">
    <location>
        <begin position="75"/>
        <end position="104"/>
    </location>
</feature>
<sequence>MVVSAATSSNDTPPLLTSSGDKVGMVAEVVLERHVIGGGGGDSGRWWGSGTDNRFNKAGFGTGQTVRLRARSGQHLGSGQSRSTQSLARSTGQHGSNLVNAAKSQPTRRSGKVLVTRKVVWIDLVFFLFLDYAKPSSTRLVYTYTFAT</sequence>
<evidence type="ECO:0000313" key="3">
    <source>
        <dbReference type="Proteomes" id="UP000215914"/>
    </source>
</evidence>
<organism evidence="2 3">
    <name type="scientific">Helianthus annuus</name>
    <name type="common">Common sunflower</name>
    <dbReference type="NCBI Taxonomy" id="4232"/>
    <lineage>
        <taxon>Eukaryota</taxon>
        <taxon>Viridiplantae</taxon>
        <taxon>Streptophyta</taxon>
        <taxon>Embryophyta</taxon>
        <taxon>Tracheophyta</taxon>
        <taxon>Spermatophyta</taxon>
        <taxon>Magnoliopsida</taxon>
        <taxon>eudicotyledons</taxon>
        <taxon>Gunneridae</taxon>
        <taxon>Pentapetalae</taxon>
        <taxon>asterids</taxon>
        <taxon>campanulids</taxon>
        <taxon>Asterales</taxon>
        <taxon>Asteraceae</taxon>
        <taxon>Asteroideae</taxon>
        <taxon>Heliantheae alliance</taxon>
        <taxon>Heliantheae</taxon>
        <taxon>Helianthus</taxon>
    </lineage>
</organism>
<dbReference type="Proteomes" id="UP000215914">
    <property type="component" value="Chromosome 3"/>
</dbReference>
<reference evidence="3" key="1">
    <citation type="journal article" date="2017" name="Nature">
        <title>The sunflower genome provides insights into oil metabolism, flowering and Asterid evolution.</title>
        <authorList>
            <person name="Badouin H."/>
            <person name="Gouzy J."/>
            <person name="Grassa C.J."/>
            <person name="Murat F."/>
            <person name="Staton S.E."/>
            <person name="Cottret L."/>
            <person name="Lelandais-Briere C."/>
            <person name="Owens G.L."/>
            <person name="Carrere S."/>
            <person name="Mayjonade B."/>
            <person name="Legrand L."/>
            <person name="Gill N."/>
            <person name="Kane N.C."/>
            <person name="Bowers J.E."/>
            <person name="Hubner S."/>
            <person name="Bellec A."/>
            <person name="Berard A."/>
            <person name="Berges H."/>
            <person name="Blanchet N."/>
            <person name="Boniface M.C."/>
            <person name="Brunel D."/>
            <person name="Catrice O."/>
            <person name="Chaidir N."/>
            <person name="Claudel C."/>
            <person name="Donnadieu C."/>
            <person name="Faraut T."/>
            <person name="Fievet G."/>
            <person name="Helmstetter N."/>
            <person name="King M."/>
            <person name="Knapp S.J."/>
            <person name="Lai Z."/>
            <person name="Le Paslier M.C."/>
            <person name="Lippi Y."/>
            <person name="Lorenzon L."/>
            <person name="Mandel J.R."/>
            <person name="Marage G."/>
            <person name="Marchand G."/>
            <person name="Marquand E."/>
            <person name="Bret-Mestries E."/>
            <person name="Morien E."/>
            <person name="Nambeesan S."/>
            <person name="Nguyen T."/>
            <person name="Pegot-Espagnet P."/>
            <person name="Pouilly N."/>
            <person name="Raftis F."/>
            <person name="Sallet E."/>
            <person name="Schiex T."/>
            <person name="Thomas J."/>
            <person name="Vandecasteele C."/>
            <person name="Vares D."/>
            <person name="Vear F."/>
            <person name="Vautrin S."/>
            <person name="Crespi M."/>
            <person name="Mangin B."/>
            <person name="Burke J.M."/>
            <person name="Salse J."/>
            <person name="Munos S."/>
            <person name="Vincourt P."/>
            <person name="Rieseberg L.H."/>
            <person name="Langlade N.B."/>
        </authorList>
    </citation>
    <scope>NUCLEOTIDE SEQUENCE [LARGE SCALE GENOMIC DNA]</scope>
    <source>
        <strain evidence="3">cv. SF193</strain>
    </source>
</reference>
<accession>A0A251VAB8</accession>
<dbReference type="EMBL" id="CM007892">
    <property type="protein sequence ID" value="OTG31571.1"/>
    <property type="molecule type" value="Genomic_DNA"/>
</dbReference>
<dbReference type="AlphaFoldDB" id="A0A251VAB8"/>
<feature type="region of interest" description="Disordered" evidence="1">
    <location>
        <begin position="70"/>
        <end position="104"/>
    </location>
</feature>
<evidence type="ECO:0000313" key="2">
    <source>
        <dbReference type="EMBL" id="OTG31571.1"/>
    </source>
</evidence>
<keyword evidence="3" id="KW-1185">Reference proteome</keyword>
<protein>
    <submittedName>
        <fullName evidence="2">Uncharacterized protein</fullName>
    </submittedName>
</protein>
<gene>
    <name evidence="2" type="ORF">HannXRQ_Chr03g0077141</name>
</gene>
<name>A0A251VAB8_HELAN</name>
<evidence type="ECO:0000256" key="1">
    <source>
        <dbReference type="SAM" id="MobiDB-lite"/>
    </source>
</evidence>
<proteinExistence type="predicted"/>
<dbReference type="InParanoid" id="A0A251VAB8"/>